<comment type="caution">
    <text evidence="2">The sequence shown here is derived from an EMBL/GenBank/DDBJ whole genome shotgun (WGS) entry which is preliminary data.</text>
</comment>
<evidence type="ECO:0000313" key="3">
    <source>
        <dbReference type="Proteomes" id="UP001316803"/>
    </source>
</evidence>
<feature type="region of interest" description="Disordered" evidence="1">
    <location>
        <begin position="174"/>
        <end position="229"/>
    </location>
</feature>
<proteinExistence type="predicted"/>
<accession>A0AAN8E8K7</accession>
<feature type="region of interest" description="Disordered" evidence="1">
    <location>
        <begin position="514"/>
        <end position="551"/>
    </location>
</feature>
<feature type="compositionally biased region" description="Polar residues" evidence="1">
    <location>
        <begin position="418"/>
        <end position="427"/>
    </location>
</feature>
<sequence>MADKNQHDTKTSKKRTINATLSFLHGKDPAQLSGMATKTVSYEELQKFKTLVSFASNVFPQTIRALKLNLVKDAHAVFERLDTKGHLISTSTTSLNNRPGLYLDNLFNSIEKDGPQTCDCEELDCPGRNHSVTLHICIIRRKLEGLCKERNKYLRQGNGLFVVDCLDDKTKELHDQSKLSKPAATKSSNQVKHHAKQLNAATGDVPYSTTPPTLSQTQEPNTRTSQARSALLASATSSLGGQIIVPARPTSRAESLNQVSGGSRVGIALQHEHVSHINQEVHQDNQKDSLRSRSASLRIPHKHAGQEKQNGASSVRHLDVGKSIKARSTLTSSQTSGRPSGNSSISRSTKATLSEASINAATVDIANSSQFRPASHRKPKNNRPILETTKVTREEAKVRSSGTVESRPSRSRTASTAQKLQATARTETGSKAEAKRPSKAVSVSTSDHKLVIDNTTEQNVQAERSEYEKEAAAIREATEYKQELSFERDGIDEVMEAKIISSFYAKIGQQSAVLPPTKADSAEDQVIPSKRKRNSTTHHPDTLNTPTDTATKHKNYTSHIITLRLPHLANATQPQTAATPWVEPPPAPEHLLKRPLPTATGLKYDPEPMSDSEWMNQVVVPKDEREEIQRRQRDERAERRRSHVVG</sequence>
<feature type="compositionally biased region" description="Basic and acidic residues" evidence="1">
    <location>
        <begin position="621"/>
        <end position="638"/>
    </location>
</feature>
<feature type="compositionally biased region" description="Polar residues" evidence="1">
    <location>
        <begin position="207"/>
        <end position="222"/>
    </location>
</feature>
<feature type="region of interest" description="Disordered" evidence="1">
    <location>
        <begin position="326"/>
        <end position="350"/>
    </location>
</feature>
<reference evidence="2 3" key="1">
    <citation type="submission" date="2022-12" db="EMBL/GenBank/DDBJ databases">
        <title>Genomic features and morphological characterization of a novel Knufia sp. strain isolated from spacecraft assembly facility.</title>
        <authorList>
            <person name="Teixeira M."/>
            <person name="Chander A.M."/>
            <person name="Stajich J.E."/>
            <person name="Venkateswaran K."/>
        </authorList>
    </citation>
    <scope>NUCLEOTIDE SEQUENCE [LARGE SCALE GENOMIC DNA]</scope>
    <source>
        <strain evidence="2 3">FJI-L2-BK-P2</strain>
    </source>
</reference>
<dbReference type="AlphaFoldDB" id="A0AAN8E8K7"/>
<dbReference type="Proteomes" id="UP001316803">
    <property type="component" value="Unassembled WGS sequence"/>
</dbReference>
<gene>
    <name evidence="2" type="ORF">OHC33_009955</name>
</gene>
<feature type="region of interest" description="Disordered" evidence="1">
    <location>
        <begin position="572"/>
        <end position="646"/>
    </location>
</feature>
<feature type="region of interest" description="Disordered" evidence="1">
    <location>
        <begin position="367"/>
        <end position="445"/>
    </location>
</feature>
<keyword evidence="3" id="KW-1185">Reference proteome</keyword>
<evidence type="ECO:0000256" key="1">
    <source>
        <dbReference type="SAM" id="MobiDB-lite"/>
    </source>
</evidence>
<dbReference type="EMBL" id="JAKLMC020000040">
    <property type="protein sequence ID" value="KAK5949034.1"/>
    <property type="molecule type" value="Genomic_DNA"/>
</dbReference>
<protein>
    <submittedName>
        <fullName evidence="2">Uncharacterized protein</fullName>
    </submittedName>
</protein>
<name>A0AAN8E8K7_9EURO</name>
<organism evidence="2 3">
    <name type="scientific">Knufia fluminis</name>
    <dbReference type="NCBI Taxonomy" id="191047"/>
    <lineage>
        <taxon>Eukaryota</taxon>
        <taxon>Fungi</taxon>
        <taxon>Dikarya</taxon>
        <taxon>Ascomycota</taxon>
        <taxon>Pezizomycotina</taxon>
        <taxon>Eurotiomycetes</taxon>
        <taxon>Chaetothyriomycetidae</taxon>
        <taxon>Chaetothyriales</taxon>
        <taxon>Trichomeriaceae</taxon>
        <taxon>Knufia</taxon>
    </lineage>
</organism>
<evidence type="ECO:0000313" key="2">
    <source>
        <dbReference type="EMBL" id="KAK5949034.1"/>
    </source>
</evidence>